<evidence type="ECO:0000313" key="2">
    <source>
        <dbReference type="EMBL" id="KAF7915637.1"/>
    </source>
</evidence>
<dbReference type="RefSeq" id="XP_038804967.1">
    <property type="nucleotide sequence ID" value="XM_038958602.1"/>
</dbReference>
<evidence type="ECO:0000256" key="1">
    <source>
        <dbReference type="SAM" id="MobiDB-lite"/>
    </source>
</evidence>
<reference evidence="2 3" key="1">
    <citation type="journal article" date="2020" name="Genome Biol. Evol.">
        <title>Comparative genomics of Sclerotiniaceae.</title>
        <authorList>
            <person name="Valero Jimenez C.A."/>
            <person name="Steentjes M."/>
            <person name="Scholten O.E."/>
            <person name="Van Kan J.A.L."/>
        </authorList>
    </citation>
    <scope>NUCLEOTIDE SEQUENCE [LARGE SCALE GENOMIC DNA]</scope>
    <source>
        <strain evidence="2 3">B1</strain>
    </source>
</reference>
<sequence length="176" mass="19529">MAACGLFPFNPDRVLTVTPQPPALSTVSRADEIQVDACHQDDVPPPPVTPVSAEGLASLQNLIKRDAHTLNETSIQRLERHISFAERAVLHDQIQMLTRMNNEAKARRSTRSVVLGKAKVMSFEDIEVARATRATKEVIKGKVKRDRKRKSSADDPEATEPAEPEAELEPKMARMI</sequence>
<dbReference type="Proteomes" id="UP000783213">
    <property type="component" value="Unassembled WGS sequence"/>
</dbReference>
<feature type="region of interest" description="Disordered" evidence="1">
    <location>
        <begin position="134"/>
        <end position="176"/>
    </location>
</feature>
<organism evidence="2 3">
    <name type="scientific">Botrytis deweyae</name>
    <dbReference type="NCBI Taxonomy" id="2478750"/>
    <lineage>
        <taxon>Eukaryota</taxon>
        <taxon>Fungi</taxon>
        <taxon>Dikarya</taxon>
        <taxon>Ascomycota</taxon>
        <taxon>Pezizomycotina</taxon>
        <taxon>Leotiomycetes</taxon>
        <taxon>Helotiales</taxon>
        <taxon>Sclerotiniaceae</taxon>
        <taxon>Botrytis</taxon>
    </lineage>
</organism>
<gene>
    <name evidence="2" type="ORF">EAE98_010980</name>
</gene>
<protein>
    <submittedName>
        <fullName evidence="2">Uncharacterized protein</fullName>
    </submittedName>
</protein>
<keyword evidence="3" id="KW-1185">Reference proteome</keyword>
<accession>A0ABQ7I712</accession>
<dbReference type="GeneID" id="62237751"/>
<comment type="caution">
    <text evidence="2">The sequence shown here is derived from an EMBL/GenBank/DDBJ whole genome shotgun (WGS) entry which is preliminary data.</text>
</comment>
<name>A0ABQ7I712_9HELO</name>
<dbReference type="EMBL" id="RCSX01000043">
    <property type="protein sequence ID" value="KAF7915637.1"/>
    <property type="molecule type" value="Genomic_DNA"/>
</dbReference>
<feature type="compositionally biased region" description="Basic residues" evidence="1">
    <location>
        <begin position="141"/>
        <end position="150"/>
    </location>
</feature>
<proteinExistence type="predicted"/>
<evidence type="ECO:0000313" key="3">
    <source>
        <dbReference type="Proteomes" id="UP000783213"/>
    </source>
</evidence>
<feature type="compositionally biased region" description="Acidic residues" evidence="1">
    <location>
        <begin position="154"/>
        <end position="167"/>
    </location>
</feature>